<evidence type="ECO:0000313" key="4">
    <source>
        <dbReference type="Proteomes" id="UP000656042"/>
    </source>
</evidence>
<keyword evidence="4" id="KW-1185">Reference proteome</keyword>
<name>A0A8J3C3J4_9ACTN</name>
<protein>
    <recommendedName>
        <fullName evidence="5">Integrin beta 3</fullName>
    </recommendedName>
</protein>
<accession>A0A8J3C3J4</accession>
<dbReference type="EMBL" id="BMMX01000041">
    <property type="protein sequence ID" value="GGL13526.1"/>
    <property type="molecule type" value="Genomic_DNA"/>
</dbReference>
<feature type="compositionally biased region" description="Low complexity" evidence="1">
    <location>
        <begin position="16"/>
        <end position="43"/>
    </location>
</feature>
<feature type="transmembrane region" description="Helical" evidence="2">
    <location>
        <begin position="288"/>
        <end position="310"/>
    </location>
</feature>
<reference evidence="3" key="2">
    <citation type="submission" date="2020-09" db="EMBL/GenBank/DDBJ databases">
        <authorList>
            <person name="Sun Q."/>
            <person name="Zhou Y."/>
        </authorList>
    </citation>
    <scope>NUCLEOTIDE SEQUENCE</scope>
    <source>
        <strain evidence="3">CGMCC 4.7299</strain>
    </source>
</reference>
<feature type="compositionally biased region" description="Low complexity" evidence="1">
    <location>
        <begin position="129"/>
        <end position="144"/>
    </location>
</feature>
<keyword evidence="2" id="KW-0812">Transmembrane</keyword>
<feature type="region of interest" description="Disordered" evidence="1">
    <location>
        <begin position="1"/>
        <end position="274"/>
    </location>
</feature>
<dbReference type="AlphaFoldDB" id="A0A8J3C3J4"/>
<evidence type="ECO:0000256" key="2">
    <source>
        <dbReference type="SAM" id="Phobius"/>
    </source>
</evidence>
<dbReference type="Proteomes" id="UP000656042">
    <property type="component" value="Unassembled WGS sequence"/>
</dbReference>
<feature type="region of interest" description="Disordered" evidence="1">
    <location>
        <begin position="453"/>
        <end position="493"/>
    </location>
</feature>
<sequence>MPHSGRHGAPEGTQQSGPIPGAPPRAGQARPGGAARASASVVPPVVPGREGVRAPAVPGRAGAMADSPSGVVQRPGGGPPSRGTGRVPRPAEPGADQPGPATGSMPVRGGRARVTGPVDMPGDGAPVSPAQARAGAPAPARPDGGQTGARPPLRGTGRVGSAAVPGPAGGPPAGAPGPVGGGTGGRAAVQPGAARASARTAVPGQSGAASAGTARVPGVAATPTGPRPDGARPGLAPGGGARDGDNGSGEIHSGEIRGGAADSASGDDDQQAGGLQAARSQLRARRGLRVLVVAAVSVLLLGALPVLLGLRASGNDPVFASLNTLQVPDWAAGSVQDNSSGSRWCLIECRFRERTAHSQRPFEETARLYTSALAQAGWQPWKVHECPDQPITDGRYTCWRRDEYTLDLWVHLPECAADAVAAQDPAAIPSVGADGTVPDPAACTGSTVSIKVQNAISDQRRRPGTGESPGLTGETPDPVLSDDPLLDPTPSPS</sequence>
<evidence type="ECO:0000313" key="3">
    <source>
        <dbReference type="EMBL" id="GGL13526.1"/>
    </source>
</evidence>
<keyword evidence="2" id="KW-0472">Membrane</keyword>
<reference evidence="3" key="1">
    <citation type="journal article" date="2014" name="Int. J. Syst. Evol. Microbiol.">
        <title>Complete genome sequence of Corynebacterium casei LMG S-19264T (=DSM 44701T), isolated from a smear-ripened cheese.</title>
        <authorList>
            <consortium name="US DOE Joint Genome Institute (JGI-PGF)"/>
            <person name="Walter F."/>
            <person name="Albersmeier A."/>
            <person name="Kalinowski J."/>
            <person name="Ruckert C."/>
        </authorList>
    </citation>
    <scope>NUCLEOTIDE SEQUENCE</scope>
    <source>
        <strain evidence="3">CGMCC 4.7299</strain>
    </source>
</reference>
<gene>
    <name evidence="3" type="ORF">GCM10012284_55370</name>
</gene>
<evidence type="ECO:0008006" key="5">
    <source>
        <dbReference type="Google" id="ProtNLM"/>
    </source>
</evidence>
<keyword evidence="2" id="KW-1133">Transmembrane helix</keyword>
<proteinExistence type="predicted"/>
<organism evidence="3 4">
    <name type="scientific">Mangrovihabitans endophyticus</name>
    <dbReference type="NCBI Taxonomy" id="1751298"/>
    <lineage>
        <taxon>Bacteria</taxon>
        <taxon>Bacillati</taxon>
        <taxon>Actinomycetota</taxon>
        <taxon>Actinomycetes</taxon>
        <taxon>Micromonosporales</taxon>
        <taxon>Micromonosporaceae</taxon>
        <taxon>Mangrovihabitans</taxon>
    </lineage>
</organism>
<evidence type="ECO:0000256" key="1">
    <source>
        <dbReference type="SAM" id="MobiDB-lite"/>
    </source>
</evidence>
<feature type="compositionally biased region" description="Low complexity" evidence="1">
    <location>
        <begin position="475"/>
        <end position="486"/>
    </location>
</feature>
<comment type="caution">
    <text evidence="3">The sequence shown here is derived from an EMBL/GenBank/DDBJ whole genome shotgun (WGS) entry which is preliminary data.</text>
</comment>